<keyword evidence="3" id="KW-1185">Reference proteome</keyword>
<sequence length="164" mass="18950">MKKFLLTIIFVMLTNVCFAEDIYTVTENGFVKYLRTESLQAKVTSKTEQDSLFEMTYSLICIPDESTLNKLRAQTFNNNISFEKQTFTFKCSFNPNSNQWNQDGLILVKNDEFWGNFPQKCLYKTTGSMPGGAYYGNDPEAVFNRNIVITAYKYALSHKLINYN</sequence>
<protein>
    <submittedName>
        <fullName evidence="2">Uncharacterized protein</fullName>
    </submittedName>
</protein>
<reference evidence="3" key="1">
    <citation type="submission" date="2015-03" db="EMBL/GenBank/DDBJ databases">
        <authorList>
            <person name="Nijsse Bart"/>
        </authorList>
    </citation>
    <scope>NUCLEOTIDE SEQUENCE [LARGE SCALE GENOMIC DNA]</scope>
</reference>
<keyword evidence="1" id="KW-0732">Signal</keyword>
<dbReference type="AlphaFoldDB" id="A0A0U1L160"/>
<evidence type="ECO:0000313" key="2">
    <source>
        <dbReference type="EMBL" id="CQR73417.1"/>
    </source>
</evidence>
<dbReference type="EMBL" id="CTRP01000012">
    <property type="protein sequence ID" value="CQR73417.1"/>
    <property type="molecule type" value="Genomic_DNA"/>
</dbReference>
<feature type="chain" id="PRO_5006710694" evidence="1">
    <location>
        <begin position="20"/>
        <end position="164"/>
    </location>
</feature>
<evidence type="ECO:0000256" key="1">
    <source>
        <dbReference type="SAM" id="SignalP"/>
    </source>
</evidence>
<name>A0A0U1L160_9FIRM</name>
<proteinExistence type="predicted"/>
<accession>A0A0U1L160</accession>
<dbReference type="Proteomes" id="UP000049855">
    <property type="component" value="Unassembled WGS sequence"/>
</dbReference>
<organism evidence="2 3">
    <name type="scientific">Sporomusa ovata</name>
    <dbReference type="NCBI Taxonomy" id="2378"/>
    <lineage>
        <taxon>Bacteria</taxon>
        <taxon>Bacillati</taxon>
        <taxon>Bacillota</taxon>
        <taxon>Negativicutes</taxon>
        <taxon>Selenomonadales</taxon>
        <taxon>Sporomusaceae</taxon>
        <taxon>Sporomusa</taxon>
    </lineage>
</organism>
<evidence type="ECO:0000313" key="3">
    <source>
        <dbReference type="Proteomes" id="UP000049855"/>
    </source>
</evidence>
<feature type="signal peptide" evidence="1">
    <location>
        <begin position="1"/>
        <end position="19"/>
    </location>
</feature>
<gene>
    <name evidence="2" type="ORF">SpAn4DRAFT_2649</name>
</gene>
<dbReference type="RefSeq" id="WP_021168193.1">
    <property type="nucleotide sequence ID" value="NZ_CTRP01000012.1"/>
</dbReference>